<evidence type="ECO:0000256" key="2">
    <source>
        <dbReference type="ARBA" id="ARBA00023015"/>
    </source>
</evidence>
<feature type="domain" description="HTH lysR-type" evidence="5">
    <location>
        <begin position="5"/>
        <end position="62"/>
    </location>
</feature>
<keyword evidence="4" id="KW-0804">Transcription</keyword>
<proteinExistence type="inferred from homology"/>
<dbReference type="Pfam" id="PF03466">
    <property type="entry name" value="LysR_substrate"/>
    <property type="match status" value="1"/>
</dbReference>
<dbReference type="GO" id="GO:0043565">
    <property type="term" value="F:sequence-specific DNA binding"/>
    <property type="evidence" value="ECO:0007669"/>
    <property type="project" value="TreeGrafter"/>
</dbReference>
<organism evidence="6 7">
    <name type="scientific">Marinovum algicola</name>
    <dbReference type="NCBI Taxonomy" id="42444"/>
    <lineage>
        <taxon>Bacteria</taxon>
        <taxon>Pseudomonadati</taxon>
        <taxon>Pseudomonadota</taxon>
        <taxon>Alphaproteobacteria</taxon>
        <taxon>Rhodobacterales</taxon>
        <taxon>Roseobacteraceae</taxon>
        <taxon>Marinovum</taxon>
    </lineage>
</organism>
<evidence type="ECO:0000313" key="6">
    <source>
        <dbReference type="EMBL" id="SEJ54168.1"/>
    </source>
</evidence>
<dbReference type="PRINTS" id="PR00039">
    <property type="entry name" value="HTHLYSR"/>
</dbReference>
<dbReference type="AlphaFoldDB" id="A0A975WAB0"/>
<dbReference type="InterPro" id="IPR036388">
    <property type="entry name" value="WH-like_DNA-bd_sf"/>
</dbReference>
<dbReference type="PANTHER" id="PTHR30537:SF26">
    <property type="entry name" value="GLYCINE CLEAVAGE SYSTEM TRANSCRIPTIONAL ACTIVATOR"/>
    <property type="match status" value="1"/>
</dbReference>
<dbReference type="Pfam" id="PF00126">
    <property type="entry name" value="HTH_1"/>
    <property type="match status" value="1"/>
</dbReference>
<dbReference type="InterPro" id="IPR005119">
    <property type="entry name" value="LysR_subst-bd"/>
</dbReference>
<dbReference type="InterPro" id="IPR000847">
    <property type="entry name" value="LysR_HTH_N"/>
</dbReference>
<evidence type="ECO:0000259" key="5">
    <source>
        <dbReference type="PROSITE" id="PS50931"/>
    </source>
</evidence>
<keyword evidence="7" id="KW-1185">Reference proteome</keyword>
<reference evidence="6 7" key="1">
    <citation type="submission" date="2016-10" db="EMBL/GenBank/DDBJ databases">
        <authorList>
            <person name="Varghese N."/>
            <person name="Submissions S."/>
        </authorList>
    </citation>
    <scope>NUCLEOTIDE SEQUENCE [LARGE SCALE GENOMIC DNA]</scope>
    <source>
        <strain evidence="6 7">FF3</strain>
    </source>
</reference>
<dbReference type="Gene3D" id="1.10.10.10">
    <property type="entry name" value="Winged helix-like DNA-binding domain superfamily/Winged helix DNA-binding domain"/>
    <property type="match status" value="1"/>
</dbReference>
<dbReference type="PROSITE" id="PS50931">
    <property type="entry name" value="HTH_LYSR"/>
    <property type="match status" value="1"/>
</dbReference>
<evidence type="ECO:0000313" key="7">
    <source>
        <dbReference type="Proteomes" id="UP000182932"/>
    </source>
</evidence>
<comment type="caution">
    <text evidence="6">The sequence shown here is derived from an EMBL/GenBank/DDBJ whole genome shotgun (WGS) entry which is preliminary data.</text>
</comment>
<evidence type="ECO:0000256" key="3">
    <source>
        <dbReference type="ARBA" id="ARBA00023125"/>
    </source>
</evidence>
<dbReference type="EMBL" id="FNYY01000007">
    <property type="protein sequence ID" value="SEJ54168.1"/>
    <property type="molecule type" value="Genomic_DNA"/>
</dbReference>
<evidence type="ECO:0000256" key="4">
    <source>
        <dbReference type="ARBA" id="ARBA00023163"/>
    </source>
</evidence>
<dbReference type="Gene3D" id="3.40.190.10">
    <property type="entry name" value="Periplasmic binding protein-like II"/>
    <property type="match status" value="2"/>
</dbReference>
<dbReference type="GeneID" id="80818507"/>
<evidence type="ECO:0000256" key="1">
    <source>
        <dbReference type="ARBA" id="ARBA00009437"/>
    </source>
</evidence>
<protein>
    <submittedName>
        <fullName evidence="6">LysR family transcriptional regulator, glycine cleavage system transcriptional activator</fullName>
    </submittedName>
</protein>
<dbReference type="RefSeq" id="WP_074836634.1">
    <property type="nucleotide sequence ID" value="NZ_CATLQZ010000003.1"/>
</dbReference>
<dbReference type="SUPFAM" id="SSF46785">
    <property type="entry name" value="Winged helix' DNA-binding domain"/>
    <property type="match status" value="1"/>
</dbReference>
<sequence length="289" mass="31960">MRNLPPLNALRAFEAAGRAMTFRAAAEELGVTQGAVAQHVRALEARLQVQLFERRHRDLAFTAAGRAYHEAVERAFSSIETATARLQPATAEVTISVTPSFAACWLIPNMRSLTEAHPDVELQIRATERLASFYSDPVDLSVRQGRAPFGAALRAELLFENRQIAVAAPQVAGLARAAPERATLLHEPHGRWPEFFDQVLGLSGERAQRGAKFSQTALAIDAAAMGQGVVLAPEVLVERHIAERRLVQVWPGDYLGARHFYLLARNDVALRPEVEAVWDWCLSMRKTVR</sequence>
<dbReference type="GO" id="GO:0006351">
    <property type="term" value="P:DNA-templated transcription"/>
    <property type="evidence" value="ECO:0007669"/>
    <property type="project" value="TreeGrafter"/>
</dbReference>
<dbReference type="GO" id="GO:0003700">
    <property type="term" value="F:DNA-binding transcription factor activity"/>
    <property type="evidence" value="ECO:0007669"/>
    <property type="project" value="InterPro"/>
</dbReference>
<dbReference type="SUPFAM" id="SSF53850">
    <property type="entry name" value="Periplasmic binding protein-like II"/>
    <property type="match status" value="1"/>
</dbReference>
<comment type="similarity">
    <text evidence="1">Belongs to the LysR transcriptional regulatory family.</text>
</comment>
<keyword evidence="2" id="KW-0805">Transcription regulation</keyword>
<name>A0A975WAB0_9RHOB</name>
<dbReference type="Proteomes" id="UP000182932">
    <property type="component" value="Unassembled WGS sequence"/>
</dbReference>
<dbReference type="CDD" id="cd08432">
    <property type="entry name" value="PBP2_GcdR_TrpI_HvrB_AmpR_like"/>
    <property type="match status" value="1"/>
</dbReference>
<gene>
    <name evidence="6" type="ORF">SAMN04487940_10725</name>
</gene>
<dbReference type="PANTHER" id="PTHR30537">
    <property type="entry name" value="HTH-TYPE TRANSCRIPTIONAL REGULATOR"/>
    <property type="match status" value="1"/>
</dbReference>
<dbReference type="InterPro" id="IPR058163">
    <property type="entry name" value="LysR-type_TF_proteobact-type"/>
</dbReference>
<accession>A0A975WAB0</accession>
<keyword evidence="3" id="KW-0238">DNA-binding</keyword>
<dbReference type="InterPro" id="IPR036390">
    <property type="entry name" value="WH_DNA-bd_sf"/>
</dbReference>